<dbReference type="Pfam" id="PF16095">
    <property type="entry name" value="COR-A"/>
    <property type="match status" value="1"/>
</dbReference>
<dbReference type="SUPFAM" id="SSF52200">
    <property type="entry name" value="Toll/Interleukin receptor TIR domain"/>
    <property type="match status" value="1"/>
</dbReference>
<dbReference type="Pfam" id="PF25497">
    <property type="entry name" value="COR-B"/>
    <property type="match status" value="1"/>
</dbReference>
<dbReference type="GO" id="GO:0006355">
    <property type="term" value="P:regulation of DNA-templated transcription"/>
    <property type="evidence" value="ECO:0007669"/>
    <property type="project" value="InterPro"/>
</dbReference>
<feature type="compositionally biased region" description="Polar residues" evidence="11">
    <location>
        <begin position="3287"/>
        <end position="3296"/>
    </location>
</feature>
<dbReference type="InterPro" id="IPR002048">
    <property type="entry name" value="EF_hand_dom"/>
</dbReference>
<dbReference type="Gene3D" id="3.30.310.200">
    <property type="match status" value="1"/>
</dbReference>
<feature type="compositionally biased region" description="Basic and acidic residues" evidence="11">
    <location>
        <begin position="14"/>
        <end position="24"/>
    </location>
</feature>
<dbReference type="GO" id="GO:0005634">
    <property type="term" value="C:nucleus"/>
    <property type="evidence" value="ECO:0007669"/>
    <property type="project" value="InterPro"/>
</dbReference>
<dbReference type="InterPro" id="IPR032171">
    <property type="entry name" value="COR-A"/>
</dbReference>
<feature type="compositionally biased region" description="Low complexity" evidence="11">
    <location>
        <begin position="3412"/>
        <end position="3427"/>
    </location>
</feature>
<feature type="region of interest" description="Disordered" evidence="11">
    <location>
        <begin position="2894"/>
        <end position="2951"/>
    </location>
</feature>
<dbReference type="Gene3D" id="3.30.70.1390">
    <property type="entry name" value="ROC domain from the Parkinson's disease-associated leucine-rich repeat kinase 2"/>
    <property type="match status" value="1"/>
</dbReference>
<dbReference type="InterPro" id="IPR020859">
    <property type="entry name" value="ROC"/>
</dbReference>
<dbReference type="GO" id="GO:0005509">
    <property type="term" value="F:calcium ion binding"/>
    <property type="evidence" value="ECO:0007669"/>
    <property type="project" value="InterPro"/>
</dbReference>
<comment type="catalytic activity">
    <reaction evidence="9">
        <text>L-seryl-[protein] + ATP = O-phospho-L-seryl-[protein] + ADP + H(+)</text>
        <dbReference type="Rhea" id="RHEA:17989"/>
        <dbReference type="Rhea" id="RHEA-COMP:9863"/>
        <dbReference type="Rhea" id="RHEA-COMP:11604"/>
        <dbReference type="ChEBI" id="CHEBI:15378"/>
        <dbReference type="ChEBI" id="CHEBI:29999"/>
        <dbReference type="ChEBI" id="CHEBI:30616"/>
        <dbReference type="ChEBI" id="CHEBI:83421"/>
        <dbReference type="ChEBI" id="CHEBI:456216"/>
        <dbReference type="EC" id="2.7.11.1"/>
    </reaction>
</comment>
<feature type="domain" description="EF-hand" evidence="12">
    <location>
        <begin position="1632"/>
        <end position="1667"/>
    </location>
</feature>
<evidence type="ECO:0000256" key="8">
    <source>
        <dbReference type="ARBA" id="ARBA00047899"/>
    </source>
</evidence>
<organism evidence="14 15">
    <name type="scientific">Adineta steineri</name>
    <dbReference type="NCBI Taxonomy" id="433720"/>
    <lineage>
        <taxon>Eukaryota</taxon>
        <taxon>Metazoa</taxon>
        <taxon>Spiralia</taxon>
        <taxon>Gnathifera</taxon>
        <taxon>Rotifera</taxon>
        <taxon>Eurotatoria</taxon>
        <taxon>Bdelloidea</taxon>
        <taxon>Adinetida</taxon>
        <taxon>Adinetidae</taxon>
        <taxon>Adineta</taxon>
    </lineage>
</organism>
<feature type="region of interest" description="Disordered" evidence="11">
    <location>
        <begin position="3119"/>
        <end position="3138"/>
    </location>
</feature>
<evidence type="ECO:0000256" key="5">
    <source>
        <dbReference type="ARBA" id="ARBA00022777"/>
    </source>
</evidence>
<feature type="compositionally biased region" description="Polar residues" evidence="11">
    <location>
        <begin position="3202"/>
        <end position="3213"/>
    </location>
</feature>
<dbReference type="SUPFAM" id="SSF52058">
    <property type="entry name" value="L domain-like"/>
    <property type="match status" value="1"/>
</dbReference>
<evidence type="ECO:0000259" key="12">
    <source>
        <dbReference type="PROSITE" id="PS50222"/>
    </source>
</evidence>
<dbReference type="PRINTS" id="PR00449">
    <property type="entry name" value="RASTRNSFRMNG"/>
</dbReference>
<dbReference type="PROSITE" id="PS00018">
    <property type="entry name" value="EF_HAND_1"/>
    <property type="match status" value="1"/>
</dbReference>
<feature type="region of interest" description="Disordered" evidence="11">
    <location>
        <begin position="3149"/>
        <end position="3339"/>
    </location>
</feature>
<comment type="caution">
    <text evidence="14">The sequence shown here is derived from an EMBL/GenBank/DDBJ whole genome shotgun (WGS) entry which is preliminary data.</text>
</comment>
<dbReference type="Pfam" id="PF02820">
    <property type="entry name" value="MBT"/>
    <property type="match status" value="1"/>
</dbReference>
<evidence type="ECO:0000256" key="2">
    <source>
        <dbReference type="ARBA" id="ARBA00022679"/>
    </source>
</evidence>
<dbReference type="Gene3D" id="3.40.50.10140">
    <property type="entry name" value="Toll/interleukin-1 receptor homology (TIR) domain"/>
    <property type="match status" value="1"/>
</dbReference>
<dbReference type="SUPFAM" id="SSF52540">
    <property type="entry name" value="P-loop containing nucleoside triphosphate hydrolases"/>
    <property type="match status" value="1"/>
</dbReference>
<dbReference type="EMBL" id="CAJOAY010002216">
    <property type="protein sequence ID" value="CAF3932395.1"/>
    <property type="molecule type" value="Genomic_DNA"/>
</dbReference>
<keyword evidence="2" id="KW-0808">Transferase</keyword>
<dbReference type="EC" id="2.7.11.1" evidence="1"/>
<feature type="region of interest" description="Disordered" evidence="11">
    <location>
        <begin position="3410"/>
        <end position="3459"/>
    </location>
</feature>
<evidence type="ECO:0000256" key="1">
    <source>
        <dbReference type="ARBA" id="ARBA00012513"/>
    </source>
</evidence>
<dbReference type="Gene3D" id="3.40.50.300">
    <property type="entry name" value="P-loop containing nucleotide triphosphate hydrolases"/>
    <property type="match status" value="1"/>
</dbReference>
<dbReference type="InterPro" id="IPR036388">
    <property type="entry name" value="WH-like_DNA-bd_sf"/>
</dbReference>
<dbReference type="InterPro" id="IPR035897">
    <property type="entry name" value="Toll_tir_struct_dom_sf"/>
</dbReference>
<evidence type="ECO:0000256" key="10">
    <source>
        <dbReference type="PROSITE-ProRule" id="PRU00459"/>
    </source>
</evidence>
<evidence type="ECO:0000256" key="11">
    <source>
        <dbReference type="SAM" id="MobiDB-lite"/>
    </source>
</evidence>
<evidence type="ECO:0000256" key="6">
    <source>
        <dbReference type="ARBA" id="ARBA00022840"/>
    </source>
</evidence>
<dbReference type="PROSITE" id="PS51424">
    <property type="entry name" value="ROC"/>
    <property type="match status" value="1"/>
</dbReference>
<feature type="compositionally biased region" description="Basic residues" evidence="11">
    <location>
        <begin position="3244"/>
        <end position="3253"/>
    </location>
</feature>
<dbReference type="SUPFAM" id="SSF63748">
    <property type="entry name" value="Tudor/PWWP/MBT"/>
    <property type="match status" value="1"/>
</dbReference>
<dbReference type="Gene3D" id="2.30.30.140">
    <property type="match status" value="1"/>
</dbReference>
<dbReference type="InterPro" id="IPR032675">
    <property type="entry name" value="LRR_dom_sf"/>
</dbReference>
<evidence type="ECO:0000256" key="9">
    <source>
        <dbReference type="ARBA" id="ARBA00048679"/>
    </source>
</evidence>
<feature type="compositionally biased region" description="Low complexity" evidence="11">
    <location>
        <begin position="2913"/>
        <end position="2926"/>
    </location>
</feature>
<dbReference type="InterPro" id="IPR018247">
    <property type="entry name" value="EF_Hand_1_Ca_BS"/>
</dbReference>
<keyword evidence="6" id="KW-0067">ATP-binding</keyword>
<accession>A0A819JGI3</accession>
<feature type="region of interest" description="Disordered" evidence="11">
    <location>
        <begin position="3355"/>
        <end position="3396"/>
    </location>
</feature>
<evidence type="ECO:0000256" key="7">
    <source>
        <dbReference type="ARBA" id="ARBA00023134"/>
    </source>
</evidence>
<dbReference type="PROSITE" id="PS50222">
    <property type="entry name" value="EF_HAND_2"/>
    <property type="match status" value="1"/>
</dbReference>
<dbReference type="Proteomes" id="UP000663881">
    <property type="component" value="Unassembled WGS sequence"/>
</dbReference>
<dbReference type="PROSITE" id="PS51079">
    <property type="entry name" value="MBT"/>
    <property type="match status" value="1"/>
</dbReference>
<evidence type="ECO:0000256" key="3">
    <source>
        <dbReference type="ARBA" id="ARBA00022737"/>
    </source>
</evidence>
<dbReference type="InterPro" id="IPR027417">
    <property type="entry name" value="P-loop_NTPase"/>
</dbReference>
<keyword evidence="7" id="KW-0342">GTP-binding</keyword>
<dbReference type="GO" id="GO:0016301">
    <property type="term" value="F:kinase activity"/>
    <property type="evidence" value="ECO:0007669"/>
    <property type="project" value="UniProtKB-KW"/>
</dbReference>
<evidence type="ECO:0000313" key="14">
    <source>
        <dbReference type="EMBL" id="CAF3932395.1"/>
    </source>
</evidence>
<feature type="domain" description="Roc" evidence="13">
    <location>
        <begin position="1802"/>
        <end position="1972"/>
    </location>
</feature>
<dbReference type="PANTHER" id="PTHR47508">
    <property type="entry name" value="SAM DOMAIN-CONTAINING PROTEIN-RELATED"/>
    <property type="match status" value="1"/>
</dbReference>
<dbReference type="Gene3D" id="1.10.10.10">
    <property type="entry name" value="Winged helix-like DNA-binding domain superfamily/Winged helix DNA-binding domain"/>
    <property type="match status" value="1"/>
</dbReference>
<sequence>MAEKASKRSKGPARKKEMKEVHEPVDEETEEPVEFRAEMEEQEQQFHSKKGPPMKSKNSKFYSEPIDMQRKAPQSLPANFRDRHNTKNDDLVQQEINAWTNELAKTTDKPSGSHSPLQPITSTRYLNTILQNEDQTGSIKAFKDAFIEDTHACGKIICDASALLTDVHLYELSQLQWPHLKKILIRACPHVTSYALNYIQIISDQQKHRDIKVNVELMLHAHNTIEDKNDVTQHTITSLEKLFGKSTKTSISKVLIYHANSENNFTLSSKQMIINQIQKSKEKSSMLIDSLLSTHDGCQIALLECINFILFKELCSSFHPQIIYMVVSSVDEVIKTFFSLDCNTSFTILQKLQIRLIILSEESIEQFLTNLHSQLNHISKTAHDLYKQYSNDNATNLFENDDFRRNHYMSSLLHIQTKYSLLMEHLNEDHCILFKQKDPSFISNYIMKDAVKYCNSLYTLDTQDNYPNKVVRTNEPITKLIDKIINQSKTDYNDSMIPSATKLANIYFTHRLITDNVLDIYSTSNNKSYLVSDIEWFCHTVNHLFNMETHSNRKTEHILEQFKHTIGTNIHIITKHELKKLEISGDEMDFFQWLFGSWGIAYPISTEEQGDTNIFILFNSISSDPPVPLSTVWSPTWPADEYEFSIYFHLLHPCDEAILFRLYKLFPSQKLILASKYFLLIQEGAIEILIQYHHENKHQTSISITSRTLNLNGSTDKNDKTSELINESFEYITREYFVIIWAYLFKCDYAYKIEVKNKEISNPFDAIVGNELMHDKWKHLALYHYSSAPTLTSPCSVCGLRPSANRSLYNASTLLSPSRQTSTIATTSELDQSGFFIINLDNSSFAYTSKHNLRPDGCNSFEVIFLNENKNNEQNSPILSSIEIGCLINNPTTKQDEKILFEYGGDRKKPPKASVNQKSQKDQQMSYLDQIRQFGGLQGLKSTKGDTKNSGLQEFYNGLRLRVDILFTHKPNTYEFVFSINDIPWSQKTIKRKSAQVMFQPYIITPGTKEYVSNLRLILYHHISALDTAIISPSITNSPWKVGMRLEAKDRKNPSILAIANVVEVYEDNRIRINFDGWTSTFDYTVEVDNSDLHPCGYWEYIQRVLYKNVDTTKPNPHLTFTRYDKPKSYDGRFSWRNYLTELNVEPVPFECFNYMQTEGMPVDYFPHSIATTEFTSLSCRHYYNVRVKYHKMNTFVQNEIANRMLYEHHMKLSAPTSTTSPGVVLLPTPFTSSTLTYPCLKQFQNSSNATIHLTCNHRCLSPLDSTSIVSGAHLLDTKGDHTDKTAIAMSIITICMLTAVDLARNQKHLIAPSTSELISDKNNSFNKNLTDFYIRRWLDLSAYITCLHSTSFYTKRPSVKNYESDSNILYNCYSDQDLFSSLKSSLDSIDIKFTLFPNTYYQKQFGKYGECYYCCLFRDDEIKDRTSDLSFQKRLDIIGDYAPSIFYFELYKPEKNAIENRLILNDEFFLKFTGLEIIDITNVVIDRFQLSKKNIESLKNLTYISLENNDLTMINMDFRHLKKLISIKLKQNPFQTLPTNIFSSSSLQYIELSELGRLAELDPNTRFSSELKTLSMTNSIFTTLPLTLGTDARSKLTELTINGVAWWGVEGMSVNEVVKYESFEQKFTSYLDNEELRSIYYMYDEDANGILSYSEINLMNAHIYRFVPRLRPSSQTKIPNSGRSSVDPSNINELDTPKQDSFITDQSGFPSAIFYLENLNVLTLDYQGIKNVPDAIKSLRYLSILNLNYCVELETISPEVGLLPLKELNLTGCVSLKTPPIEITRRGHTQIMAFLQRLMSGSTACKRTKLMLVGLGGAGKTSLVRAFLESHSTAPPVVTDGIDILKWKVPLDNSDDVLEYSVWDFAGQSVYYHTHQFFLAKKAVYVLAWNIRLGAEHAGLDFWLSSICCHAPNAPIFVVGTHMDQVSRIDLRQDDLKRRYPQIAGFFNVSTATGDCVPELINTIIKTTLALPYMDEQIPKVWLKFEDMINARTEDILAYKEVENIAHEAGIFEPDEVLQAVLFLHDLGSLQYFSSEHLKNYVVINPQWIVNVMACIVSIKDSPVKNGRLYYSDIGTIWKDYSEDLHPWILKLTEAFDLTFPVPDQNMNLVPCLLPEEEPEYTWIDDTTNTENREMKVVYIFNYLPAGLFNRAQVRLFQFSDKSTIWRYGSLLSKNNHRAVIMRTDDQHIIIKIQGIRPDNILFLIHEVFEGLVNESFFGVTYDITFPCPDCVELGTNEPWQFSSSLINRAIELKSPSIQCHRFFHVASVTDLQALVPPDSKSNYDLHLEYSVRDLKSYKQNVSVDIVYIYPSEHIPTMSEIESKVDPRKINEDLTKRGLKIWTPDSLKDFKIENHYLVIKEAKCVIFGISTELITNRENKNLCDALQTIMSILRKPIIPVLFGTDMGWKETDVGVGLLDKLYINMQNPKRYENRIIELMERINEERGDDKKKQQLRDQPTDVFISYCWANSHDAASKGSKSTPTSIGWGDPRSLKDYVEGRGLSVWMDISRLGKSGVLHDIVHGLKNTHLVIACVSDEYTQSEVCRNEFLFAKNTLRLPVILAVFGSGDKWRQTEVGMCSLTCPQVNFQFENPNAFEELFVHVQTNLPKKTSSTKQTTTNANTTSTMEEKTTAAYQELFELTQRKFLRLTSSFAETMTARPYPRLFTLDFMGEKEKSTQELIRIEMSNQANTRVQKDSDVNNERDIEAERQRDEELIRTQKNTETVIEPKVPVKKLCIRTLCENEENWHAAGSPYEITDNVLLQNGASYLSRIMLLLKQSDLPLEILTNDDGEIELQKLAELSNTMGMEVKDSYGHIRRCIMDCDSEEKYSGLKQCLMPSGKVLWLCEEHQKQPRVVLVTASVTGGYTGPQATEQNEMVKALSKLNERIANNELPQLSMKVPRVRSARRSSSENQSSSQRVSQRFNRQESGVTKSQQQNILETNENDNESIYITPNEADNQTKNSVLENEPTIVSTDCSIIRSIRTPFPTSNRVHSTLQKAVKDGNVLEKIKAFEMQAAAAQAETTTKLCSSGNIINNNRVQSAASSIPSATHRALSPSIRHPLQHPVFPMLMQHEPQQQQHIRSHRSRHAHPTQHHYDAHGKPIVGRESRKGAHVLEPAHGDIILKRRMPQKAGNDEDYSLTAMSSLAHTTSQSHHRQNPYQHRSSASHSRHRQEIIHDKRPSSNHAIVQKKHQPKSKEITPTTASSSSHKTNTRHRWLKGHKETQGETTIENVKQDIVSTKSKKNSKNKKEKAESKKKTISPTPKGKISATSLDNNRVYGVPNTIINEQTSPQLPARIDEENESDREEKRTENKNNNHISPKEEDDDISQSKECDTVIPTNIARRTINKTKYHKKLSSTDGEILSKGEDDTRFSRPTDDHAHRSELNDEDDEYKSEGDVFIEDLSTPNISSHQQQSSNIIQRQQSVDELPSDRRWQWSKESGGLIDKGNRKKKQQSPITILTRKNKNNQNEIEEQVVYETPQSEQIQTSECNTYSIKTKQSSRISPINNHKIEAKTNDFFDIGPHTNPEEIMIKMTSSS</sequence>
<feature type="compositionally biased region" description="Polar residues" evidence="11">
    <location>
        <begin position="2930"/>
        <end position="2951"/>
    </location>
</feature>
<name>A0A819JGI3_9BILA</name>
<keyword evidence="4" id="KW-0547">Nucleotide-binding</keyword>
<gene>
    <name evidence="14" type="ORF">OKA104_LOCUS25898</name>
</gene>
<feature type="compositionally biased region" description="Basic and acidic residues" evidence="11">
    <location>
        <begin position="3366"/>
        <end position="3389"/>
    </location>
</feature>
<dbReference type="GO" id="GO:0005524">
    <property type="term" value="F:ATP binding"/>
    <property type="evidence" value="ECO:0007669"/>
    <property type="project" value="UniProtKB-KW"/>
</dbReference>
<feature type="compositionally biased region" description="Basic and acidic residues" evidence="11">
    <location>
        <begin position="3309"/>
        <end position="3318"/>
    </location>
</feature>
<reference evidence="14" key="1">
    <citation type="submission" date="2021-02" db="EMBL/GenBank/DDBJ databases">
        <authorList>
            <person name="Nowell W R."/>
        </authorList>
    </citation>
    <scope>NUCLEOTIDE SEQUENCE</scope>
</reference>
<feature type="region of interest" description="Disordered" evidence="11">
    <location>
        <begin position="1"/>
        <end position="60"/>
    </location>
</feature>
<evidence type="ECO:0000256" key="4">
    <source>
        <dbReference type="ARBA" id="ARBA00022741"/>
    </source>
</evidence>
<dbReference type="InterPro" id="IPR004092">
    <property type="entry name" value="Mbt"/>
</dbReference>
<evidence type="ECO:0000313" key="15">
    <source>
        <dbReference type="Proteomes" id="UP000663881"/>
    </source>
</evidence>
<evidence type="ECO:0000259" key="13">
    <source>
        <dbReference type="PROSITE" id="PS51424"/>
    </source>
</evidence>
<dbReference type="Pfam" id="PF08477">
    <property type="entry name" value="Roc"/>
    <property type="match status" value="1"/>
</dbReference>
<dbReference type="InterPro" id="IPR057263">
    <property type="entry name" value="COR-B"/>
</dbReference>
<proteinExistence type="predicted"/>
<keyword evidence="5" id="KW-0418">Kinase</keyword>
<dbReference type="SMART" id="SM00561">
    <property type="entry name" value="MBT"/>
    <property type="match status" value="1"/>
</dbReference>
<dbReference type="Gene3D" id="3.80.10.10">
    <property type="entry name" value="Ribonuclease Inhibitor"/>
    <property type="match status" value="2"/>
</dbReference>
<dbReference type="PANTHER" id="PTHR47508:SF1">
    <property type="entry name" value="NON-SPECIFIC SERINE_THREONINE PROTEIN KINASE"/>
    <property type="match status" value="1"/>
</dbReference>
<protein>
    <recommendedName>
        <fullName evidence="1">non-specific serine/threonine protein kinase</fullName>
        <ecNumber evidence="1">2.7.11.1</ecNumber>
    </recommendedName>
</protein>
<feature type="compositionally biased region" description="Basic and acidic residues" evidence="11">
    <location>
        <begin position="3175"/>
        <end position="3184"/>
    </location>
</feature>
<comment type="catalytic activity">
    <reaction evidence="8">
        <text>L-threonyl-[protein] + ATP = O-phospho-L-threonyl-[protein] + ADP + H(+)</text>
        <dbReference type="Rhea" id="RHEA:46608"/>
        <dbReference type="Rhea" id="RHEA-COMP:11060"/>
        <dbReference type="Rhea" id="RHEA-COMP:11605"/>
        <dbReference type="ChEBI" id="CHEBI:15378"/>
        <dbReference type="ChEBI" id="CHEBI:30013"/>
        <dbReference type="ChEBI" id="CHEBI:30616"/>
        <dbReference type="ChEBI" id="CHEBI:61977"/>
        <dbReference type="ChEBI" id="CHEBI:456216"/>
        <dbReference type="EC" id="2.7.11.1"/>
    </reaction>
</comment>
<keyword evidence="3" id="KW-0677">Repeat</keyword>
<feature type="repeat" description="MBT" evidence="10">
    <location>
        <begin position="983"/>
        <end position="1109"/>
    </location>
</feature>